<proteinExistence type="predicted"/>
<keyword evidence="1" id="KW-0472">Membrane</keyword>
<keyword evidence="4" id="KW-1185">Reference proteome</keyword>
<accession>D7CIL7</accession>
<dbReference type="Pfam" id="PF13273">
    <property type="entry name" value="DUF4064"/>
    <property type="match status" value="1"/>
</dbReference>
<dbReference type="AlphaFoldDB" id="D7CIL7"/>
<dbReference type="InterPro" id="IPR025273">
    <property type="entry name" value="DUF4064"/>
</dbReference>
<feature type="domain" description="DUF4064" evidence="2">
    <location>
        <begin position="1"/>
        <end position="82"/>
    </location>
</feature>
<dbReference type="HOGENOM" id="CLU_134233_1_0_9"/>
<dbReference type="KEGG" id="slp:Slip_0081"/>
<dbReference type="EMBL" id="CP002048">
    <property type="protein sequence ID" value="ADI00882.1"/>
    <property type="molecule type" value="Genomic_DNA"/>
</dbReference>
<sequence length="119" mass="11882">MRVASMILGIIGGIAGFGGALFALFVGGVDASFSASGTSSIIGLGVTAIFFSLLGLVGGALALKKPKVAGIMMLISAIGGVISISWGYVVAFPVLLVAGILALIGQKEKNKTTLDKEVV</sequence>
<dbReference type="Proteomes" id="UP000000378">
    <property type="component" value="Chromosome"/>
</dbReference>
<organism evidence="3 4">
    <name type="scientific">Syntrophothermus lipocalidus (strain DSM 12680 / TGB-C1)</name>
    <dbReference type="NCBI Taxonomy" id="643648"/>
    <lineage>
        <taxon>Bacteria</taxon>
        <taxon>Bacillati</taxon>
        <taxon>Bacillota</taxon>
        <taxon>Clostridia</taxon>
        <taxon>Eubacteriales</taxon>
        <taxon>Syntrophomonadaceae</taxon>
        <taxon>Syntrophothermus</taxon>
    </lineage>
</organism>
<dbReference type="eggNOG" id="ENOG50330QP">
    <property type="taxonomic scope" value="Bacteria"/>
</dbReference>
<protein>
    <recommendedName>
        <fullName evidence="2">DUF4064 domain-containing protein</fullName>
    </recommendedName>
</protein>
<name>D7CIL7_SYNLT</name>
<keyword evidence="1" id="KW-1133">Transmembrane helix</keyword>
<dbReference type="STRING" id="643648.Slip_0081"/>
<evidence type="ECO:0000313" key="4">
    <source>
        <dbReference type="Proteomes" id="UP000000378"/>
    </source>
</evidence>
<reference evidence="3 4" key="2">
    <citation type="journal article" date="2010" name="Stand. Genomic Sci.">
        <title>Complete genome sequence of Syntrophothermus lipocalidus type strain (TGB-C1).</title>
        <authorList>
            <person name="Djao O.D."/>
            <person name="Zhang X."/>
            <person name="Lucas S."/>
            <person name="Lapidus A."/>
            <person name="Del Rio T.G."/>
            <person name="Nolan M."/>
            <person name="Tice H."/>
            <person name="Cheng J.F."/>
            <person name="Han C."/>
            <person name="Tapia R."/>
            <person name="Goodwin L."/>
            <person name="Pitluck S."/>
            <person name="Liolios K."/>
            <person name="Ivanova N."/>
            <person name="Mavromatis K."/>
            <person name="Mikhailova N."/>
            <person name="Ovchinnikova G."/>
            <person name="Pati A."/>
            <person name="Brambilla E."/>
            <person name="Chen A."/>
            <person name="Palaniappan K."/>
            <person name="Land M."/>
            <person name="Hauser L."/>
            <person name="Chang Y.J."/>
            <person name="Jeffries C.D."/>
            <person name="Rohde M."/>
            <person name="Sikorski J."/>
            <person name="Spring S."/>
            <person name="Goker M."/>
            <person name="Detter J.C."/>
            <person name="Woyke T."/>
            <person name="Bristow J."/>
            <person name="Eisen J.A."/>
            <person name="Markowitz V."/>
            <person name="Hugenholtz P."/>
            <person name="Kyrpides N.C."/>
            <person name="Klenk H.P."/>
        </authorList>
    </citation>
    <scope>NUCLEOTIDE SEQUENCE [LARGE SCALE GENOMIC DNA]</scope>
    <source>
        <strain evidence="4">DSM 12680 / TGB-C1</strain>
    </source>
</reference>
<feature type="transmembrane region" description="Helical" evidence="1">
    <location>
        <begin position="7"/>
        <end position="29"/>
    </location>
</feature>
<feature type="transmembrane region" description="Helical" evidence="1">
    <location>
        <begin position="75"/>
        <end position="104"/>
    </location>
</feature>
<evidence type="ECO:0000313" key="3">
    <source>
        <dbReference type="EMBL" id="ADI00882.1"/>
    </source>
</evidence>
<dbReference type="RefSeq" id="WP_013174286.1">
    <property type="nucleotide sequence ID" value="NC_014220.1"/>
</dbReference>
<evidence type="ECO:0000256" key="1">
    <source>
        <dbReference type="SAM" id="Phobius"/>
    </source>
</evidence>
<feature type="transmembrane region" description="Helical" evidence="1">
    <location>
        <begin position="41"/>
        <end position="63"/>
    </location>
</feature>
<reference evidence="4" key="1">
    <citation type="journal article" date="2010" name="Stand. Genomic Sci.">
        <title>Complete genome sequence of Syntrophothermus lipocalidus type strain (TGB-C1T).</title>
        <authorList>
            <consortium name="US DOE Joint Genome Institute (JGI-PGF)"/>
            <person name="Djao O."/>
            <person name="Zhang X."/>
            <person name="Lucas S."/>
            <person name="Lapidus A."/>
            <person name="Glavina Del Rio T."/>
            <person name="Nolan M."/>
            <person name="Tice H."/>
            <person name="Cheng J."/>
            <person name="Han C."/>
            <person name="Tapia R."/>
            <person name="Goodwin L."/>
            <person name="Pitluck S."/>
            <person name="Liolios K."/>
            <person name="Ivanova N."/>
            <person name="Mavromatis K."/>
            <person name="Mikhailova N."/>
            <person name="Ovchinnikova G."/>
            <person name="Pati A."/>
            <person name="Brambilla E."/>
            <person name="Chen A."/>
            <person name="Palaniappan K."/>
            <person name="Land M."/>
            <person name="Hauser L."/>
            <person name="Chang Y."/>
            <person name="Jeffries C."/>
            <person name="Rohde M."/>
            <person name="Sikorski J."/>
            <person name="Spring S."/>
            <person name="Goker M."/>
            <person name="Detter J."/>
            <person name="Woyke T."/>
            <person name="Bristow J."/>
            <person name="Eisen J."/>
            <person name="Markowitz V."/>
            <person name="Hugenholtz P."/>
            <person name="Kyrpides N."/>
            <person name="Klenk H."/>
        </authorList>
    </citation>
    <scope>NUCLEOTIDE SEQUENCE [LARGE SCALE GENOMIC DNA]</scope>
    <source>
        <strain evidence="4">DSM 12680 / TGB-C1</strain>
    </source>
</reference>
<keyword evidence="1" id="KW-0812">Transmembrane</keyword>
<gene>
    <name evidence="3" type="ordered locus">Slip_0081</name>
</gene>
<evidence type="ECO:0000259" key="2">
    <source>
        <dbReference type="Pfam" id="PF13273"/>
    </source>
</evidence>